<comment type="similarity">
    <text evidence="1">Belongs to the protein disulfide isomerase family.</text>
</comment>
<proteinExistence type="inferred from homology"/>
<evidence type="ECO:0000256" key="1">
    <source>
        <dbReference type="ARBA" id="ARBA00006347"/>
    </source>
</evidence>
<dbReference type="InterPro" id="IPR036249">
    <property type="entry name" value="Thioredoxin-like_sf"/>
</dbReference>
<reference evidence="2 3" key="1">
    <citation type="submission" date="2024-01" db="EMBL/GenBank/DDBJ databases">
        <authorList>
            <person name="Allen C."/>
            <person name="Tagirdzhanova G."/>
        </authorList>
    </citation>
    <scope>NUCLEOTIDE SEQUENCE [LARGE SCALE GENOMIC DNA]</scope>
</reference>
<dbReference type="EMBL" id="CAWUHD010000084">
    <property type="protein sequence ID" value="CAK7229126.1"/>
    <property type="molecule type" value="Genomic_DNA"/>
</dbReference>
<organism evidence="2 3">
    <name type="scientific">Sporothrix eucalyptigena</name>
    <dbReference type="NCBI Taxonomy" id="1812306"/>
    <lineage>
        <taxon>Eukaryota</taxon>
        <taxon>Fungi</taxon>
        <taxon>Dikarya</taxon>
        <taxon>Ascomycota</taxon>
        <taxon>Pezizomycotina</taxon>
        <taxon>Sordariomycetes</taxon>
        <taxon>Sordariomycetidae</taxon>
        <taxon>Ophiostomatales</taxon>
        <taxon>Ophiostomataceae</taxon>
        <taxon>Sporothrix</taxon>
    </lineage>
</organism>
<accession>A0ABP0CCD1</accession>
<dbReference type="CDD" id="cd02961">
    <property type="entry name" value="PDI_a_family"/>
    <property type="match status" value="1"/>
</dbReference>
<protein>
    <recommendedName>
        <fullName evidence="4">Thioredoxin domain-containing protein</fullName>
    </recommendedName>
</protein>
<dbReference type="SUPFAM" id="SSF52833">
    <property type="entry name" value="Thioredoxin-like"/>
    <property type="match status" value="2"/>
</dbReference>
<gene>
    <name evidence="2" type="ORF">SEUCBS140593_007141</name>
</gene>
<dbReference type="Gene3D" id="3.40.30.10">
    <property type="entry name" value="Glutaredoxin"/>
    <property type="match status" value="3"/>
</dbReference>
<dbReference type="PANTHER" id="PTHR18929">
    <property type="entry name" value="PROTEIN DISULFIDE ISOMERASE"/>
    <property type="match status" value="1"/>
</dbReference>
<evidence type="ECO:0000313" key="3">
    <source>
        <dbReference type="Proteomes" id="UP001642482"/>
    </source>
</evidence>
<comment type="caution">
    <text evidence="2">The sequence shown here is derived from an EMBL/GenBank/DDBJ whole genome shotgun (WGS) entry which is preliminary data.</text>
</comment>
<sequence length="356" mass="39377">MNSCEIHSLPAASLLSLLSSKPHEATSKALEKEWQTTQNTPEGEHVLSFDCSQNAATCRELDAVSTFPTIRLYHRDGRIDRYRGERTATSIVSFFRRSFRPAAFEVTEQSLVGFITIDDIVIVAHIHPDDDQLYARYRSLAQHYHDRYSFGISFTPPSSPGSSTTRAFSGSVVRCYNNLDDEQHELAGDDLHQHVGALEAFITQTCAQSLIPELTRRSEYRNEARLAAGGGVSGTANVKSILHYLTDGGDADKTLFRDSVRPLAKQYRDFVQFAVTDLVDYPEMVDAFGLDPSATRGLALQNLATGELFPYRSRAKKLTADAAAGIIENFLNDIADGNVKPLSGGDQRRKSGHDEL</sequence>
<evidence type="ECO:0008006" key="4">
    <source>
        <dbReference type="Google" id="ProtNLM"/>
    </source>
</evidence>
<evidence type="ECO:0000313" key="2">
    <source>
        <dbReference type="EMBL" id="CAK7229126.1"/>
    </source>
</evidence>
<dbReference type="Proteomes" id="UP001642482">
    <property type="component" value="Unassembled WGS sequence"/>
</dbReference>
<keyword evidence="3" id="KW-1185">Reference proteome</keyword>
<name>A0ABP0CCD1_9PEZI</name>